<proteinExistence type="predicted"/>
<protein>
    <submittedName>
        <fullName evidence="1">Uncharacterized protein</fullName>
    </submittedName>
</protein>
<sequence length="150" mass="17603">MQDEKASIRNKAMQEALGPFATNAAHYAPNNDGTWRMWNFRPPKPEEFIEWFDYISNPKIQAFLETFDRTNIPRDFGKEGDIIYVRRRVLASELPSPLNRVSAEALAPVLSIFHYNEDGTMRLELRDPFWEENKARVVFRRLLEEINATK</sequence>
<evidence type="ECO:0000313" key="2">
    <source>
        <dbReference type="Proteomes" id="UP000178116"/>
    </source>
</evidence>
<gene>
    <name evidence="1" type="ORF">A3A10_02035</name>
</gene>
<dbReference type="Proteomes" id="UP000178116">
    <property type="component" value="Unassembled WGS sequence"/>
</dbReference>
<dbReference type="EMBL" id="MHRA01000007">
    <property type="protein sequence ID" value="OHA15920.1"/>
    <property type="molecule type" value="Genomic_DNA"/>
</dbReference>
<accession>A0A1G2LWC0</accession>
<evidence type="ECO:0000313" key="1">
    <source>
        <dbReference type="EMBL" id="OHA15920.1"/>
    </source>
</evidence>
<reference evidence="1 2" key="1">
    <citation type="journal article" date="2016" name="Nat. Commun.">
        <title>Thousands of microbial genomes shed light on interconnected biogeochemical processes in an aquifer system.</title>
        <authorList>
            <person name="Anantharaman K."/>
            <person name="Brown C.T."/>
            <person name="Hug L.A."/>
            <person name="Sharon I."/>
            <person name="Castelle C.J."/>
            <person name="Probst A.J."/>
            <person name="Thomas B.C."/>
            <person name="Singh A."/>
            <person name="Wilkins M.J."/>
            <person name="Karaoz U."/>
            <person name="Brodie E.L."/>
            <person name="Williams K.H."/>
            <person name="Hubbard S.S."/>
            <person name="Banfield J.F."/>
        </authorList>
    </citation>
    <scope>NUCLEOTIDE SEQUENCE [LARGE SCALE GENOMIC DNA]</scope>
</reference>
<dbReference type="AlphaFoldDB" id="A0A1G2LWC0"/>
<organism evidence="1 2">
    <name type="scientific">Candidatus Tagabacteria bacterium RIFCSPLOWO2_01_FULL_42_9</name>
    <dbReference type="NCBI Taxonomy" id="1802296"/>
    <lineage>
        <taxon>Bacteria</taxon>
        <taxon>Candidatus Tagaibacteriota</taxon>
    </lineage>
</organism>
<comment type="caution">
    <text evidence="1">The sequence shown here is derived from an EMBL/GenBank/DDBJ whole genome shotgun (WGS) entry which is preliminary data.</text>
</comment>
<name>A0A1G2LWC0_9BACT</name>